<dbReference type="AlphaFoldDB" id="A0A9P8CZ31"/>
<evidence type="ECO:0000313" key="2">
    <source>
        <dbReference type="EMBL" id="KAG9324036.1"/>
    </source>
</evidence>
<dbReference type="EMBL" id="JAIFTL010000079">
    <property type="protein sequence ID" value="KAG9324036.1"/>
    <property type="molecule type" value="Genomic_DNA"/>
</dbReference>
<feature type="region of interest" description="Disordered" evidence="1">
    <location>
        <begin position="55"/>
        <end position="86"/>
    </location>
</feature>
<evidence type="ECO:0000313" key="3">
    <source>
        <dbReference type="Proteomes" id="UP000717515"/>
    </source>
</evidence>
<evidence type="ECO:0000256" key="1">
    <source>
        <dbReference type="SAM" id="MobiDB-lite"/>
    </source>
</evidence>
<sequence length="143" mass="15495">MELQEEVAEGVTEESNIGGYNFYALYTVYCIYLAQPNPGTVTHCWYLGDPDNMTHTSRASTPPSQGHTSASPQAHSSHLEGKPGMHQFEHMAGAYSGVIVVDPNMLPPGYVLSQVATPRAEEPEEPLYVNAKQVSLSALSASR</sequence>
<dbReference type="Proteomes" id="UP000717515">
    <property type="component" value="Unassembled WGS sequence"/>
</dbReference>
<proteinExistence type="predicted"/>
<organism evidence="2 3">
    <name type="scientific">Mortierella alpina</name>
    <name type="common">Oleaginous fungus</name>
    <name type="synonym">Mortierella renispora</name>
    <dbReference type="NCBI Taxonomy" id="64518"/>
    <lineage>
        <taxon>Eukaryota</taxon>
        <taxon>Fungi</taxon>
        <taxon>Fungi incertae sedis</taxon>
        <taxon>Mucoromycota</taxon>
        <taxon>Mortierellomycotina</taxon>
        <taxon>Mortierellomycetes</taxon>
        <taxon>Mortierellales</taxon>
        <taxon>Mortierellaceae</taxon>
        <taxon>Mortierella</taxon>
    </lineage>
</organism>
<gene>
    <name evidence="2" type="ORF">KVV02_004713</name>
</gene>
<feature type="compositionally biased region" description="Polar residues" evidence="1">
    <location>
        <begin position="55"/>
        <end position="76"/>
    </location>
</feature>
<reference evidence="2" key="1">
    <citation type="submission" date="2021-07" db="EMBL/GenBank/DDBJ databases">
        <title>Draft genome of Mortierella alpina, strain LL118, isolated from an aspen leaf litter sample.</title>
        <authorList>
            <person name="Yang S."/>
            <person name="Vinatzer B.A."/>
        </authorList>
    </citation>
    <scope>NUCLEOTIDE SEQUENCE</scope>
    <source>
        <strain evidence="2">LL118</strain>
    </source>
</reference>
<accession>A0A9P8CZ31</accession>
<feature type="compositionally biased region" description="Basic and acidic residues" evidence="1">
    <location>
        <begin position="77"/>
        <end position="86"/>
    </location>
</feature>
<protein>
    <submittedName>
        <fullName evidence="2">Uncharacterized protein</fullName>
    </submittedName>
</protein>
<comment type="caution">
    <text evidence="2">The sequence shown here is derived from an EMBL/GenBank/DDBJ whole genome shotgun (WGS) entry which is preliminary data.</text>
</comment>
<name>A0A9P8CZ31_MORAP</name>